<feature type="transmembrane region" description="Helical" evidence="1">
    <location>
        <begin position="69"/>
        <end position="86"/>
    </location>
</feature>
<organism evidence="3 4">
    <name type="scientific">Adineta steineri</name>
    <dbReference type="NCBI Taxonomy" id="433720"/>
    <lineage>
        <taxon>Eukaryota</taxon>
        <taxon>Metazoa</taxon>
        <taxon>Spiralia</taxon>
        <taxon>Gnathifera</taxon>
        <taxon>Rotifera</taxon>
        <taxon>Eurotatoria</taxon>
        <taxon>Bdelloidea</taxon>
        <taxon>Adinetida</taxon>
        <taxon>Adinetidae</taxon>
        <taxon>Adineta</taxon>
    </lineage>
</organism>
<feature type="transmembrane region" description="Helical" evidence="1">
    <location>
        <begin position="131"/>
        <end position="151"/>
    </location>
</feature>
<gene>
    <name evidence="3" type="ORF">OKA104_LOCUS29220</name>
    <name evidence="2" type="ORF">VCS650_LOCUS36047</name>
</gene>
<reference evidence="3" key="1">
    <citation type="submission" date="2021-02" db="EMBL/GenBank/DDBJ databases">
        <authorList>
            <person name="Nowell W R."/>
        </authorList>
    </citation>
    <scope>NUCLEOTIDE SEQUENCE</scope>
</reference>
<feature type="transmembrane region" description="Helical" evidence="1">
    <location>
        <begin position="91"/>
        <end position="111"/>
    </location>
</feature>
<keyword evidence="1" id="KW-1133">Transmembrane helix</keyword>
<name>A0A819N2C1_9BILA</name>
<evidence type="ECO:0000256" key="1">
    <source>
        <dbReference type="SAM" id="Phobius"/>
    </source>
</evidence>
<dbReference type="Proteomes" id="UP000663881">
    <property type="component" value="Unassembled WGS sequence"/>
</dbReference>
<protein>
    <submittedName>
        <fullName evidence="3">Uncharacterized protein</fullName>
    </submittedName>
</protein>
<proteinExistence type="predicted"/>
<keyword evidence="1" id="KW-0472">Membrane</keyword>
<evidence type="ECO:0000313" key="2">
    <source>
        <dbReference type="EMBL" id="CAF1392844.1"/>
    </source>
</evidence>
<dbReference type="EMBL" id="CAJNON010000857">
    <property type="protein sequence ID" value="CAF1392844.1"/>
    <property type="molecule type" value="Genomic_DNA"/>
</dbReference>
<feature type="transmembrane region" description="Helical" evidence="1">
    <location>
        <begin position="45"/>
        <end position="63"/>
    </location>
</feature>
<dbReference type="Proteomes" id="UP000663891">
    <property type="component" value="Unassembled WGS sequence"/>
</dbReference>
<evidence type="ECO:0000313" key="3">
    <source>
        <dbReference type="EMBL" id="CAF3991139.1"/>
    </source>
</evidence>
<sequence length="283" mass="32638">MSIIKAELFSTTASILIDVLNLGEQLGIYFAQQAGEIDEMKQRQFFFILMGISAINLFKSMFHNEQIKIGISFLIEIGELLSYLFILERTLAVMIISLTFFGLQFVCYIITFSLVKPDDETQIPEHRLKGFLYYLSFFISTNTNPLVTLFLNSESRFRQTLYEMSAIIGIFLSSMIYEIPMDVRSVMNTWVNRIRVRNETGQASSARPVLREVKKNNIIEHGWAIGNYLVSRIFSYFYMSILIAVLASLELKEKGSQLPSYDRACARKVIEYESTELFIYISN</sequence>
<accession>A0A819N2C1</accession>
<comment type="caution">
    <text evidence="3">The sequence shown here is derived from an EMBL/GenBank/DDBJ whole genome shotgun (WGS) entry which is preliminary data.</text>
</comment>
<feature type="transmembrane region" description="Helical" evidence="1">
    <location>
        <begin position="233"/>
        <end position="251"/>
    </location>
</feature>
<dbReference type="EMBL" id="CAJOAY010002947">
    <property type="protein sequence ID" value="CAF3991139.1"/>
    <property type="molecule type" value="Genomic_DNA"/>
</dbReference>
<keyword evidence="1" id="KW-0812">Transmembrane</keyword>
<dbReference type="AlphaFoldDB" id="A0A819N2C1"/>
<evidence type="ECO:0000313" key="4">
    <source>
        <dbReference type="Proteomes" id="UP000663881"/>
    </source>
</evidence>
<dbReference type="OrthoDB" id="10051214at2759"/>